<organism evidence="2 3">
    <name type="scientific">Hymenobacter cellulosivorans</name>
    <dbReference type="NCBI Taxonomy" id="2932249"/>
    <lineage>
        <taxon>Bacteria</taxon>
        <taxon>Pseudomonadati</taxon>
        <taxon>Bacteroidota</taxon>
        <taxon>Cytophagia</taxon>
        <taxon>Cytophagales</taxon>
        <taxon>Hymenobacteraceae</taxon>
        <taxon>Hymenobacter</taxon>
    </lineage>
</organism>
<reference evidence="2 3" key="1">
    <citation type="submission" date="2022-04" db="EMBL/GenBank/DDBJ databases">
        <title>Hymenobacter sp. isolated from the air.</title>
        <authorList>
            <person name="Won M."/>
            <person name="Lee C.-M."/>
            <person name="Woen H.-Y."/>
            <person name="Kwon S.-W."/>
        </authorList>
    </citation>
    <scope>NUCLEOTIDE SEQUENCE [LARGE SCALE GENOMIC DNA]</scope>
    <source>
        <strain evidence="3">5116 S-27</strain>
    </source>
</reference>
<keyword evidence="3" id="KW-1185">Reference proteome</keyword>
<proteinExistence type="predicted"/>
<gene>
    <name evidence="2" type="ORF">MUN80_18975</name>
</gene>
<dbReference type="InterPro" id="IPR043754">
    <property type="entry name" value="DUF5700"/>
</dbReference>
<evidence type="ECO:0000313" key="3">
    <source>
        <dbReference type="Proteomes" id="UP000831785"/>
    </source>
</evidence>
<dbReference type="Pfam" id="PF18958">
    <property type="entry name" value="DUF5700"/>
    <property type="match status" value="1"/>
</dbReference>
<sequence>MRVAYHYLLLLLVSALNLAPVSAQTINVDAVNRYWEITNELRQDQPLTDQAWQDFLELPGNKVYVKNVFSARDLAAYRRAIEVVYMPRHDSLRQAKIRAKSWYYVLVNDYKQREQEYKAFISQVAASPAAVDLMYTNAYAYLPKRYQTRVADLKIYYVAMGNDATSQHEGIFYSLRSAVDAHAIKPGILEGHEMHHQLNQGSDLGTIAAADEGLLGILLRVQGEGIPDLIDKKWEVALPGDPQGIRAWGLDPAPTFLQRMDSVLQSQARGGAGASLKFYRQLSWGSNGHVPGFYMASVIERNGYTKQMLATIDDRFAFVQLYQKAAKKDKAKPYVFSAAAMRYLKQLARTYSHPRPAPAAEAVGAAQ</sequence>
<name>A0ABY4F584_9BACT</name>
<dbReference type="EMBL" id="CP095049">
    <property type="protein sequence ID" value="UOQ51834.1"/>
    <property type="molecule type" value="Genomic_DNA"/>
</dbReference>
<evidence type="ECO:0000256" key="1">
    <source>
        <dbReference type="SAM" id="SignalP"/>
    </source>
</evidence>
<feature type="chain" id="PRO_5046407237" description="DUF2268 domain-containing protein" evidence="1">
    <location>
        <begin position="24"/>
        <end position="367"/>
    </location>
</feature>
<keyword evidence="1" id="KW-0732">Signal</keyword>
<feature type="signal peptide" evidence="1">
    <location>
        <begin position="1"/>
        <end position="23"/>
    </location>
</feature>
<dbReference type="RefSeq" id="WP_244715253.1">
    <property type="nucleotide sequence ID" value="NZ_CP095049.1"/>
</dbReference>
<evidence type="ECO:0008006" key="4">
    <source>
        <dbReference type="Google" id="ProtNLM"/>
    </source>
</evidence>
<protein>
    <recommendedName>
        <fullName evidence="4">DUF2268 domain-containing protein</fullName>
    </recommendedName>
</protein>
<dbReference type="Proteomes" id="UP000831785">
    <property type="component" value="Chromosome"/>
</dbReference>
<evidence type="ECO:0000313" key="2">
    <source>
        <dbReference type="EMBL" id="UOQ51834.1"/>
    </source>
</evidence>
<accession>A0ABY4F584</accession>